<feature type="domain" description="Fe2OG dioxygenase" evidence="11">
    <location>
        <begin position="141"/>
        <end position="246"/>
    </location>
</feature>
<dbReference type="EMBL" id="NCKV01005446">
    <property type="protein sequence ID" value="RWS24061.1"/>
    <property type="molecule type" value="Genomic_DNA"/>
</dbReference>
<evidence type="ECO:0000256" key="6">
    <source>
        <dbReference type="ARBA" id="ARBA00023002"/>
    </source>
</evidence>
<dbReference type="Pfam" id="PF10637">
    <property type="entry name" value="Ofd1_CTDD"/>
    <property type="match status" value="1"/>
</dbReference>
<dbReference type="Pfam" id="PF13661">
    <property type="entry name" value="2OG-FeII_Oxy_4"/>
    <property type="match status" value="1"/>
</dbReference>
<dbReference type="PANTHER" id="PTHR12117:SF0">
    <property type="entry name" value="PROLYL 3-HYDROXYLASE OGFOD1"/>
    <property type="match status" value="1"/>
</dbReference>
<organism evidence="12 13">
    <name type="scientific">Leptotrombidium deliense</name>
    <dbReference type="NCBI Taxonomy" id="299467"/>
    <lineage>
        <taxon>Eukaryota</taxon>
        <taxon>Metazoa</taxon>
        <taxon>Ecdysozoa</taxon>
        <taxon>Arthropoda</taxon>
        <taxon>Chelicerata</taxon>
        <taxon>Arachnida</taxon>
        <taxon>Acari</taxon>
        <taxon>Acariformes</taxon>
        <taxon>Trombidiformes</taxon>
        <taxon>Prostigmata</taxon>
        <taxon>Anystina</taxon>
        <taxon>Parasitengona</taxon>
        <taxon>Trombiculoidea</taxon>
        <taxon>Trombiculidae</taxon>
        <taxon>Leptotrombidium</taxon>
    </lineage>
</organism>
<evidence type="ECO:0000256" key="8">
    <source>
        <dbReference type="ARBA" id="ARBA00029938"/>
    </source>
</evidence>
<dbReference type="GO" id="GO:0005737">
    <property type="term" value="C:cytoplasm"/>
    <property type="evidence" value="ECO:0007669"/>
    <property type="project" value="TreeGrafter"/>
</dbReference>
<evidence type="ECO:0000256" key="4">
    <source>
        <dbReference type="ARBA" id="ARBA00022896"/>
    </source>
</evidence>
<dbReference type="GO" id="GO:0005506">
    <property type="term" value="F:iron ion binding"/>
    <property type="evidence" value="ECO:0007669"/>
    <property type="project" value="InterPro"/>
</dbReference>
<comment type="similarity">
    <text evidence="2">Belongs to the TPA1 family.</text>
</comment>
<keyword evidence="7" id="KW-0408">Iron</keyword>
<feature type="region of interest" description="Disordered" evidence="10">
    <location>
        <begin position="1"/>
        <end position="31"/>
    </location>
</feature>
<dbReference type="InterPro" id="IPR006620">
    <property type="entry name" value="Pro_4_hyd_alph"/>
</dbReference>
<keyword evidence="3" id="KW-0479">Metal-binding</keyword>
<evidence type="ECO:0000256" key="9">
    <source>
        <dbReference type="ARBA" id="ARBA00047444"/>
    </source>
</evidence>
<evidence type="ECO:0000256" key="2">
    <source>
        <dbReference type="ARBA" id="ARBA00007443"/>
    </source>
</evidence>
<dbReference type="Proteomes" id="UP000288716">
    <property type="component" value="Unassembled WGS sequence"/>
</dbReference>
<dbReference type="PANTHER" id="PTHR12117">
    <property type="entry name" value="HISTONE ACETYLTRANSFERASE COMPLEX"/>
    <property type="match status" value="1"/>
</dbReference>
<evidence type="ECO:0000256" key="5">
    <source>
        <dbReference type="ARBA" id="ARBA00022964"/>
    </source>
</evidence>
<evidence type="ECO:0000313" key="12">
    <source>
        <dbReference type="EMBL" id="RWS24061.1"/>
    </source>
</evidence>
<dbReference type="STRING" id="299467.A0A443S970"/>
<sequence>MQESNIKDDSCKRTVDNDNKDAKKVKTSDENGDQTCCCHLSQIYKNLDDSTLKENNENFETLNVPFKCHLFRNFIQENDFLQSLRKELMEDVDYHLKNNDLYSFRQSDDFKNISFPNTTAIRSCLLNEARKFLSHVTSIELFDDIIDITASKYEYNDVLLCHDDQLEGRRIAFILYLTPDWSESDGGLLNIFDHDDNKQPTKVIKSIVPEWNTFVCFEVTPVSFHTVSEVFSKEKCRLTVNGWFRGPGFQEASPYIEQYVNVKKCGDINVSQEVFTTWVNPMYLKSKYQRSIQRKFVKSSEISLPDFLNEEKFEQVSRLLGSDHLSWKFNLPPNKRRFEVLNEECETPEILTELINVFQSEAMFLTLSNFTGLKLHPLAENDDSSDEDENDSECNPRCRLQVRKWSKGCYTLVHDYDPEVMDNLPKLDLNICFNHDFEANQEFGGFTSYITKGSDETLLCVEPASNCLSIVYMDGETVRFVKYLNDSFDNVYQDLNLTFQE</sequence>
<dbReference type="GO" id="GO:0031418">
    <property type="term" value="F:L-ascorbic acid binding"/>
    <property type="evidence" value="ECO:0007669"/>
    <property type="project" value="UniProtKB-KW"/>
</dbReference>
<gene>
    <name evidence="12" type="ORF">B4U80_00563</name>
</gene>
<dbReference type="VEuPathDB" id="VectorBase:LDEU007979"/>
<proteinExistence type="inferred from homology"/>
<evidence type="ECO:0000259" key="11">
    <source>
        <dbReference type="PROSITE" id="PS51471"/>
    </source>
</evidence>
<dbReference type="PROSITE" id="PS51471">
    <property type="entry name" value="FE2OG_OXY"/>
    <property type="match status" value="1"/>
</dbReference>
<evidence type="ECO:0000256" key="7">
    <source>
        <dbReference type="ARBA" id="ARBA00023004"/>
    </source>
</evidence>
<feature type="compositionally biased region" description="Basic and acidic residues" evidence="10">
    <location>
        <begin position="1"/>
        <end position="29"/>
    </location>
</feature>
<evidence type="ECO:0000256" key="3">
    <source>
        <dbReference type="ARBA" id="ARBA00022723"/>
    </source>
</evidence>
<name>A0A443S970_9ACAR</name>
<evidence type="ECO:0000256" key="1">
    <source>
        <dbReference type="ARBA" id="ARBA00001961"/>
    </source>
</evidence>
<evidence type="ECO:0000313" key="13">
    <source>
        <dbReference type="Proteomes" id="UP000288716"/>
    </source>
</evidence>
<dbReference type="InterPro" id="IPR039558">
    <property type="entry name" value="TPA1/OFD1_N"/>
</dbReference>
<dbReference type="GO" id="GO:0031543">
    <property type="term" value="F:peptidyl-proline dioxygenase activity"/>
    <property type="evidence" value="ECO:0007669"/>
    <property type="project" value="UniProtKB-ARBA"/>
</dbReference>
<keyword evidence="4" id="KW-0847">Vitamin C</keyword>
<dbReference type="SMART" id="SM00702">
    <property type="entry name" value="P4Hc"/>
    <property type="match status" value="1"/>
</dbReference>
<comment type="caution">
    <text evidence="12">The sequence shown here is derived from an EMBL/GenBank/DDBJ whole genome shotgun (WGS) entry which is preliminary data.</text>
</comment>
<dbReference type="GO" id="GO:0006449">
    <property type="term" value="P:regulation of translational termination"/>
    <property type="evidence" value="ECO:0007669"/>
    <property type="project" value="TreeGrafter"/>
</dbReference>
<comment type="catalytic activity">
    <reaction evidence="9">
        <text>[ribosomal protein uS12]-L-proline + 2-oxoglutarate + O2 = [ribosomal protein uS12]-(3S)-3-hydroxy-L-proline + succinate + CO2</text>
        <dbReference type="Rhea" id="RHEA:54156"/>
        <dbReference type="Rhea" id="RHEA-COMP:13816"/>
        <dbReference type="Rhea" id="RHEA-COMP:13818"/>
        <dbReference type="ChEBI" id="CHEBI:15379"/>
        <dbReference type="ChEBI" id="CHEBI:16526"/>
        <dbReference type="ChEBI" id="CHEBI:16810"/>
        <dbReference type="ChEBI" id="CHEBI:30031"/>
        <dbReference type="ChEBI" id="CHEBI:50342"/>
        <dbReference type="ChEBI" id="CHEBI:85428"/>
    </reaction>
</comment>
<keyword evidence="5" id="KW-0223">Dioxygenase</keyword>
<keyword evidence="13" id="KW-1185">Reference proteome</keyword>
<dbReference type="InterPro" id="IPR005123">
    <property type="entry name" value="Oxoglu/Fe-dep_dioxygenase_dom"/>
</dbReference>
<dbReference type="InterPro" id="IPR019601">
    <property type="entry name" value="Oxoglutarate/Fe-dep_Oase_C"/>
</dbReference>
<dbReference type="Gene3D" id="2.60.120.620">
    <property type="entry name" value="q2cbj1_9rhob like domain"/>
    <property type="match status" value="2"/>
</dbReference>
<comment type="cofactor">
    <cofactor evidence="1">
        <name>L-ascorbate</name>
        <dbReference type="ChEBI" id="CHEBI:38290"/>
    </cofactor>
</comment>
<protein>
    <recommendedName>
        <fullName evidence="8">uS12 prolyl 3-hydroxylase</fullName>
    </recommendedName>
</protein>
<accession>A0A443S970</accession>
<dbReference type="InterPro" id="IPR051842">
    <property type="entry name" value="uS12_prolyl_hydroxylase"/>
</dbReference>
<dbReference type="OrthoDB" id="430522at2759"/>
<keyword evidence="6" id="KW-0560">Oxidoreductase</keyword>
<dbReference type="AlphaFoldDB" id="A0A443S970"/>
<evidence type="ECO:0000256" key="10">
    <source>
        <dbReference type="SAM" id="MobiDB-lite"/>
    </source>
</evidence>
<reference evidence="12 13" key="1">
    <citation type="journal article" date="2018" name="Gigascience">
        <title>Genomes of trombidid mites reveal novel predicted allergens and laterally-transferred genes associated with secondary metabolism.</title>
        <authorList>
            <person name="Dong X."/>
            <person name="Chaisiri K."/>
            <person name="Xia D."/>
            <person name="Armstrong S.D."/>
            <person name="Fang Y."/>
            <person name="Donnelly M.J."/>
            <person name="Kadowaki T."/>
            <person name="McGarry J.W."/>
            <person name="Darby A.C."/>
            <person name="Makepeace B.L."/>
        </authorList>
    </citation>
    <scope>NUCLEOTIDE SEQUENCE [LARGE SCALE GENOMIC DNA]</scope>
    <source>
        <strain evidence="12">UoL-UT</strain>
    </source>
</reference>